<dbReference type="WBParaSite" id="PSAMB.scaffold3223size21744.g20741.t1">
    <property type="protein sequence ID" value="PSAMB.scaffold3223size21744.g20741.t1"/>
    <property type="gene ID" value="PSAMB.scaffold3223size21744.g20741"/>
</dbReference>
<accession>A0A914W839</accession>
<evidence type="ECO:0000259" key="2">
    <source>
        <dbReference type="PROSITE" id="PS50060"/>
    </source>
</evidence>
<reference evidence="4" key="1">
    <citation type="submission" date="2022-11" db="UniProtKB">
        <authorList>
            <consortium name="WormBaseParasite"/>
        </authorList>
    </citation>
    <scope>IDENTIFICATION</scope>
</reference>
<dbReference type="PROSITE" id="PS50060">
    <property type="entry name" value="MAM_2"/>
    <property type="match status" value="1"/>
</dbReference>
<feature type="domain" description="MAM" evidence="2">
    <location>
        <begin position="152"/>
        <end position="226"/>
    </location>
</feature>
<dbReference type="GO" id="GO:0016020">
    <property type="term" value="C:membrane"/>
    <property type="evidence" value="ECO:0007669"/>
    <property type="project" value="InterPro"/>
</dbReference>
<dbReference type="Gene3D" id="2.60.120.200">
    <property type="match status" value="1"/>
</dbReference>
<organism evidence="3 4">
    <name type="scientific">Plectus sambesii</name>
    <dbReference type="NCBI Taxonomy" id="2011161"/>
    <lineage>
        <taxon>Eukaryota</taxon>
        <taxon>Metazoa</taxon>
        <taxon>Ecdysozoa</taxon>
        <taxon>Nematoda</taxon>
        <taxon>Chromadorea</taxon>
        <taxon>Plectida</taxon>
        <taxon>Plectina</taxon>
        <taxon>Plectoidea</taxon>
        <taxon>Plectidae</taxon>
        <taxon>Plectus</taxon>
    </lineage>
</organism>
<evidence type="ECO:0000313" key="3">
    <source>
        <dbReference type="Proteomes" id="UP000887566"/>
    </source>
</evidence>
<feature type="region of interest" description="Disordered" evidence="1">
    <location>
        <begin position="95"/>
        <end position="118"/>
    </location>
</feature>
<feature type="region of interest" description="Disordered" evidence="1">
    <location>
        <begin position="324"/>
        <end position="353"/>
    </location>
</feature>
<keyword evidence="3" id="KW-1185">Reference proteome</keyword>
<feature type="region of interest" description="Disordered" evidence="1">
    <location>
        <begin position="1"/>
        <end position="37"/>
    </location>
</feature>
<proteinExistence type="predicted"/>
<evidence type="ECO:0000256" key="1">
    <source>
        <dbReference type="SAM" id="MobiDB-lite"/>
    </source>
</evidence>
<evidence type="ECO:0000313" key="4">
    <source>
        <dbReference type="WBParaSite" id="PSAMB.scaffold3223size21744.g20741.t1"/>
    </source>
</evidence>
<protein>
    <submittedName>
        <fullName evidence="4">MAM domain-containing protein</fullName>
    </submittedName>
</protein>
<dbReference type="AlphaFoldDB" id="A0A914W839"/>
<dbReference type="InterPro" id="IPR000998">
    <property type="entry name" value="MAM_dom"/>
</dbReference>
<sequence length="550" mass="58280">MSLIGQRTSTGRVQVKTASWSNSELRSRNEVGGASVDPTDVYRDMVLRRITLPLLFFGIFQEALGCISSAPQVRPNVAAADFGPTQPLPPPTLPAGLAARAQGPGPAPTSEIGGTQNNVVDRLVGSETRASDYDPTGYNSEGGGPVNSGTGLTCDFDRRKCCWANVAVPEDQLDWQMGSGRVDGAKIQRHFGPFRGGNKTAQLPTGNFLIASARSAGPSDEAQFASCSIACSSGPITVKARHWQSENVLLQVCERESFPTSADFNPLLNCQEFPHSTSPGPTTVVLPKASLVDIVFVASNFVSEDGDVAIIDDIEVTYSNDGEECADSLSSSTVGAVETAEPVEPEEPTSTPAVAAAAPISAEPVRQPQPPSGSVGTDDCHKTKCDFENGNTCNYKDAHQSESIRGVTSGFQVVKGQFMNRVTGVREGAGQGDYYIATFLFPREMAGIEADVGELPVSRTVRFQFYEGTHGVQLKGCCGSIESCPFSSDKDVSVTDRSWKTASFSCPQGTRKILFVCENTRTNQGACGLDDITVLKSDGGLTDLSAEVAC</sequence>
<name>A0A914W839_9BILA</name>
<feature type="compositionally biased region" description="Polar residues" evidence="1">
    <location>
        <begin position="1"/>
        <end position="24"/>
    </location>
</feature>
<dbReference type="Proteomes" id="UP000887566">
    <property type="component" value="Unplaced"/>
</dbReference>
<dbReference type="InterPro" id="IPR013320">
    <property type="entry name" value="ConA-like_dom_sf"/>
</dbReference>
<dbReference type="SUPFAM" id="SSF49899">
    <property type="entry name" value="Concanavalin A-like lectins/glucanases"/>
    <property type="match status" value="1"/>
</dbReference>